<sequence length="298" mass="32032">MAERSLDSPALSVTAAAIAAGLGSQTWSLGTRDSRASYRAFFVSRGKAILFIDGQEELGLAAPALLWLPRRIAGRFILAAGGEGAMLMAAENVVHRTVGDSPAAVQLHDMIERIVVAQGENVAGNVSDIGRAFAVMTEEGQHFLPGGTAVVSAYLCVLLLQLWRASGASLPTKTSGTGAMTLQRFRQIVELRYREQPAIADIARTMGITYDHLHRVCIAGVGKSPLELIHERLIAEAKLRLGQSQQSVEQIGFGLGFRDPGYFSRFFKSRVGEPPGAYRRKIAAQSEKGLAPSFAAWP</sequence>
<organism evidence="5 6">
    <name type="scientific">Rhizobium viscosum</name>
    <name type="common">Arthrobacter viscosus</name>
    <dbReference type="NCBI Taxonomy" id="1673"/>
    <lineage>
        <taxon>Bacteria</taxon>
        <taxon>Pseudomonadati</taxon>
        <taxon>Pseudomonadota</taxon>
        <taxon>Alphaproteobacteria</taxon>
        <taxon>Hyphomicrobiales</taxon>
        <taxon>Rhizobiaceae</taxon>
        <taxon>Rhizobium/Agrobacterium group</taxon>
        <taxon>Rhizobium</taxon>
    </lineage>
</organism>
<dbReference type="RefSeq" id="WP_192731672.1">
    <property type="nucleotide sequence ID" value="NZ_BAAAVL010000002.1"/>
</dbReference>
<name>A0ABR9IY28_RHIVS</name>
<accession>A0ABR9IY28</accession>
<protein>
    <submittedName>
        <fullName evidence="5">AraC family transcriptional activator of pobA</fullName>
    </submittedName>
</protein>
<dbReference type="EMBL" id="JADBEC010000002">
    <property type="protein sequence ID" value="MBE1508000.1"/>
    <property type="molecule type" value="Genomic_DNA"/>
</dbReference>
<keyword evidence="1" id="KW-0805">Transcription regulation</keyword>
<evidence type="ECO:0000256" key="2">
    <source>
        <dbReference type="ARBA" id="ARBA00023125"/>
    </source>
</evidence>
<dbReference type="Gene3D" id="1.10.10.60">
    <property type="entry name" value="Homeodomain-like"/>
    <property type="match status" value="1"/>
</dbReference>
<dbReference type="PANTHER" id="PTHR43280">
    <property type="entry name" value="ARAC-FAMILY TRANSCRIPTIONAL REGULATOR"/>
    <property type="match status" value="1"/>
</dbReference>
<dbReference type="PROSITE" id="PS01124">
    <property type="entry name" value="HTH_ARAC_FAMILY_2"/>
    <property type="match status" value="1"/>
</dbReference>
<proteinExistence type="predicted"/>
<keyword evidence="2" id="KW-0238">DNA-binding</keyword>
<evidence type="ECO:0000256" key="3">
    <source>
        <dbReference type="ARBA" id="ARBA00023163"/>
    </source>
</evidence>
<evidence type="ECO:0000256" key="1">
    <source>
        <dbReference type="ARBA" id="ARBA00023015"/>
    </source>
</evidence>
<evidence type="ECO:0000313" key="6">
    <source>
        <dbReference type="Proteomes" id="UP000620262"/>
    </source>
</evidence>
<keyword evidence="3" id="KW-0804">Transcription</keyword>
<dbReference type="SUPFAM" id="SSF46689">
    <property type="entry name" value="Homeodomain-like"/>
    <property type="match status" value="1"/>
</dbReference>
<evidence type="ECO:0000313" key="5">
    <source>
        <dbReference type="EMBL" id="MBE1508000.1"/>
    </source>
</evidence>
<dbReference type="Pfam" id="PF12833">
    <property type="entry name" value="HTH_18"/>
    <property type="match status" value="1"/>
</dbReference>
<dbReference type="InterPro" id="IPR009057">
    <property type="entry name" value="Homeodomain-like_sf"/>
</dbReference>
<dbReference type="Proteomes" id="UP000620262">
    <property type="component" value="Unassembled WGS sequence"/>
</dbReference>
<dbReference type="SMART" id="SM00342">
    <property type="entry name" value="HTH_ARAC"/>
    <property type="match status" value="1"/>
</dbReference>
<dbReference type="InterPro" id="IPR018060">
    <property type="entry name" value="HTH_AraC"/>
</dbReference>
<comment type="caution">
    <text evidence="5">The sequence shown here is derived from an EMBL/GenBank/DDBJ whole genome shotgun (WGS) entry which is preliminary data.</text>
</comment>
<gene>
    <name evidence="5" type="ORF">H4W29_005245</name>
</gene>
<reference evidence="5 6" key="1">
    <citation type="submission" date="2020-10" db="EMBL/GenBank/DDBJ databases">
        <title>Sequencing the genomes of 1000 actinobacteria strains.</title>
        <authorList>
            <person name="Klenk H.-P."/>
        </authorList>
    </citation>
    <scope>NUCLEOTIDE SEQUENCE [LARGE SCALE GENOMIC DNA]</scope>
    <source>
        <strain evidence="5 6">DSM 7307</strain>
    </source>
</reference>
<evidence type="ECO:0000259" key="4">
    <source>
        <dbReference type="PROSITE" id="PS01124"/>
    </source>
</evidence>
<dbReference type="PANTHER" id="PTHR43280:SF32">
    <property type="entry name" value="TRANSCRIPTIONAL REGULATORY PROTEIN"/>
    <property type="match status" value="1"/>
</dbReference>
<keyword evidence="6" id="KW-1185">Reference proteome</keyword>
<feature type="domain" description="HTH araC/xylS-type" evidence="4">
    <location>
        <begin position="183"/>
        <end position="281"/>
    </location>
</feature>